<evidence type="ECO:0000256" key="1">
    <source>
        <dbReference type="SAM" id="Phobius"/>
    </source>
</evidence>
<feature type="transmembrane region" description="Helical" evidence="1">
    <location>
        <begin position="189"/>
        <end position="207"/>
    </location>
</feature>
<comment type="caution">
    <text evidence="2">The sequence shown here is derived from an EMBL/GenBank/DDBJ whole genome shotgun (WGS) entry which is preliminary data.</text>
</comment>
<keyword evidence="3" id="KW-1185">Reference proteome</keyword>
<feature type="transmembrane region" description="Helical" evidence="1">
    <location>
        <begin position="45"/>
        <end position="63"/>
    </location>
</feature>
<evidence type="ECO:0000313" key="2">
    <source>
        <dbReference type="EMBL" id="GEC21531.1"/>
    </source>
</evidence>
<dbReference type="EMBL" id="BJNG01000035">
    <property type="protein sequence ID" value="GEC21531.1"/>
    <property type="molecule type" value="Genomic_DNA"/>
</dbReference>
<dbReference type="OrthoDB" id="3569674at2"/>
<accession>A0A4Y3WT98</accession>
<keyword evidence="1" id="KW-0812">Transmembrane</keyword>
<feature type="transmembrane region" description="Helical" evidence="1">
    <location>
        <begin position="151"/>
        <end position="169"/>
    </location>
</feature>
<feature type="transmembrane region" description="Helical" evidence="1">
    <location>
        <begin position="97"/>
        <end position="115"/>
    </location>
</feature>
<evidence type="ECO:0008006" key="4">
    <source>
        <dbReference type="Google" id="ProtNLM"/>
    </source>
</evidence>
<dbReference type="Proteomes" id="UP000320338">
    <property type="component" value="Unassembled WGS sequence"/>
</dbReference>
<dbReference type="AlphaFoldDB" id="A0A4Y3WT98"/>
<sequence length="273" mass="28188">MLAPVLIGVGAALVAMVLNSLGALLQADGALRASRTRPVAVQPRYLLGLGADAVAWLFSVVALRFLPVFAVQAVLGGTIALTALAGERLFGTVLRRVDRFAVLGCLVGLVLVASSAGQSRPPMRSPVVDVVLLVSVLLLSVAVLVLRRGRLAWPLAVVAGLGFGGSTLAVRAAHVQGGLDPSQLLSEPASYLVLGFFLVGLLGYSAALSRGTVSTMTALLTVTEVVVPGLVGIWLLGDPVRPGWEPVLAAGLTIAVVGVVVLARSPHERPRRR</sequence>
<dbReference type="PANTHER" id="PTHR40761:SF1">
    <property type="entry name" value="CONSERVED INTEGRAL MEMBRANE ALANINE VALINE AND LEUCINE RICH PROTEIN-RELATED"/>
    <property type="match status" value="1"/>
</dbReference>
<feature type="transmembrane region" description="Helical" evidence="1">
    <location>
        <begin position="69"/>
        <end position="85"/>
    </location>
</feature>
<feature type="transmembrane region" description="Helical" evidence="1">
    <location>
        <begin position="127"/>
        <end position="146"/>
    </location>
</feature>
<feature type="transmembrane region" description="Helical" evidence="1">
    <location>
        <begin position="243"/>
        <end position="263"/>
    </location>
</feature>
<keyword evidence="1" id="KW-1133">Transmembrane helix</keyword>
<name>A0A4Y3WT98_9PSEU</name>
<dbReference type="PANTHER" id="PTHR40761">
    <property type="entry name" value="CONSERVED INTEGRAL MEMBRANE ALANINE VALINE AND LEUCINE RICH PROTEIN-RELATED"/>
    <property type="match status" value="1"/>
</dbReference>
<dbReference type="RefSeq" id="WP_141280337.1">
    <property type="nucleotide sequence ID" value="NZ_BAAARZ010000014.1"/>
</dbReference>
<organism evidence="2 3">
    <name type="scientific">Pseudonocardia hydrocarbonoxydans</name>
    <dbReference type="NCBI Taxonomy" id="76726"/>
    <lineage>
        <taxon>Bacteria</taxon>
        <taxon>Bacillati</taxon>
        <taxon>Actinomycetota</taxon>
        <taxon>Actinomycetes</taxon>
        <taxon>Pseudonocardiales</taxon>
        <taxon>Pseudonocardiaceae</taxon>
        <taxon>Pseudonocardia</taxon>
    </lineage>
</organism>
<feature type="transmembrane region" description="Helical" evidence="1">
    <location>
        <begin position="6"/>
        <end position="25"/>
    </location>
</feature>
<proteinExistence type="predicted"/>
<protein>
    <recommendedName>
        <fullName evidence="4">Integral membrane protein</fullName>
    </recommendedName>
</protein>
<keyword evidence="1" id="KW-0472">Membrane</keyword>
<gene>
    <name evidence="2" type="ORF">PHY01_38140</name>
</gene>
<reference evidence="2 3" key="1">
    <citation type="submission" date="2019-06" db="EMBL/GenBank/DDBJ databases">
        <title>Whole genome shotgun sequence of Pseudonocardia hydrocarbonoxydans NBRC 14498.</title>
        <authorList>
            <person name="Hosoyama A."/>
            <person name="Uohara A."/>
            <person name="Ohji S."/>
            <person name="Ichikawa N."/>
        </authorList>
    </citation>
    <scope>NUCLEOTIDE SEQUENCE [LARGE SCALE GENOMIC DNA]</scope>
    <source>
        <strain evidence="2 3">NBRC 14498</strain>
    </source>
</reference>
<feature type="transmembrane region" description="Helical" evidence="1">
    <location>
        <begin position="219"/>
        <end position="237"/>
    </location>
</feature>
<evidence type="ECO:0000313" key="3">
    <source>
        <dbReference type="Proteomes" id="UP000320338"/>
    </source>
</evidence>